<dbReference type="SUPFAM" id="SSF53756">
    <property type="entry name" value="UDP-Glycosyltransferase/glycogen phosphorylase"/>
    <property type="match status" value="1"/>
</dbReference>
<dbReference type="Pfam" id="PF00534">
    <property type="entry name" value="Glycos_transf_1"/>
    <property type="match status" value="1"/>
</dbReference>
<protein>
    <submittedName>
        <fullName evidence="4">Glycosyltransferase family 4 protein</fullName>
    </submittedName>
</protein>
<evidence type="ECO:0000259" key="3">
    <source>
        <dbReference type="Pfam" id="PF00534"/>
    </source>
</evidence>
<sequence>MKKNIWILNHYASDMFFNQGGRHLWFAQELKRKGYNPIIMCASTTHNSKGVPSQMELYKVRYFDDIPFVFIKCNDYKSNNGKRIFNMLAFYRGLLKLRKEFKNINIDSPDIIYGSSVHPLTLVAGIKLANFFDIESISEVRDLWPESIVAYSSIKKNNLIIQGLYKGEKWIYEKSDKLIMTWEGGYKYIQDKEWNKIPKNKVTHINNGVVLENFDFNTNNNVFISDYLNDKNYVNIVYTGSIRKVNNIDFLLNIAKELDKQQDNNIRILIFGSGNYVEHIIKRIHEERINSAIYMGSVEKKYIPSIISQSTINILHNKSTILDQYGQSQNKLFEYLAAGKPILQTYSTEFSIVENYSCGLMCENQTIENNIRNIQEILIEKNYLYMSKQSRIAAEKYDYKELTKCLISVIEK</sequence>
<dbReference type="EMBL" id="JARQDV010000022">
    <property type="protein sequence ID" value="MDT2966206.1"/>
    <property type="molecule type" value="Genomic_DNA"/>
</dbReference>
<dbReference type="Gene3D" id="3.40.50.2000">
    <property type="entry name" value="Glycogen Phosphorylase B"/>
    <property type="match status" value="2"/>
</dbReference>
<reference evidence="4" key="1">
    <citation type="submission" date="2023-03" db="EMBL/GenBank/DDBJ databases">
        <authorList>
            <person name="Shen W."/>
            <person name="Cai J."/>
        </authorList>
    </citation>
    <scope>NUCLEOTIDE SEQUENCE</scope>
    <source>
        <strain evidence="4">K72-2</strain>
    </source>
</reference>
<dbReference type="RefSeq" id="WP_311904650.1">
    <property type="nucleotide sequence ID" value="NZ_JARQDV010000022.1"/>
</dbReference>
<dbReference type="Proteomes" id="UP001268896">
    <property type="component" value="Unassembled WGS sequence"/>
</dbReference>
<organism evidence="4 5">
    <name type="scientific">Enterococcus casseliflavus</name>
    <name type="common">Enterococcus flavescens</name>
    <dbReference type="NCBI Taxonomy" id="37734"/>
    <lineage>
        <taxon>Bacteria</taxon>
        <taxon>Bacillati</taxon>
        <taxon>Bacillota</taxon>
        <taxon>Bacilli</taxon>
        <taxon>Lactobacillales</taxon>
        <taxon>Enterococcaceae</taxon>
        <taxon>Enterococcus</taxon>
    </lineage>
</organism>
<dbReference type="PANTHER" id="PTHR12526:SF629">
    <property type="entry name" value="TEICHURONIC ACID BIOSYNTHESIS GLYCOSYLTRANSFERASE TUAH-RELATED"/>
    <property type="match status" value="1"/>
</dbReference>
<evidence type="ECO:0000256" key="2">
    <source>
        <dbReference type="ARBA" id="ARBA00022679"/>
    </source>
</evidence>
<name>A0AAW8UN78_ENTCA</name>
<evidence type="ECO:0000313" key="5">
    <source>
        <dbReference type="Proteomes" id="UP001268896"/>
    </source>
</evidence>
<proteinExistence type="predicted"/>
<evidence type="ECO:0000256" key="1">
    <source>
        <dbReference type="ARBA" id="ARBA00022676"/>
    </source>
</evidence>
<dbReference type="PANTHER" id="PTHR12526">
    <property type="entry name" value="GLYCOSYLTRANSFERASE"/>
    <property type="match status" value="1"/>
</dbReference>
<comment type="caution">
    <text evidence="4">The sequence shown here is derived from an EMBL/GenBank/DDBJ whole genome shotgun (WGS) entry which is preliminary data.</text>
</comment>
<dbReference type="AlphaFoldDB" id="A0AAW8UN78"/>
<accession>A0AAW8UN78</accession>
<evidence type="ECO:0000313" key="4">
    <source>
        <dbReference type="EMBL" id="MDT2966206.1"/>
    </source>
</evidence>
<gene>
    <name evidence="4" type="ORF">P7I32_16645</name>
</gene>
<feature type="domain" description="Glycosyl transferase family 1" evidence="3">
    <location>
        <begin position="229"/>
        <end position="382"/>
    </location>
</feature>
<keyword evidence="1" id="KW-0328">Glycosyltransferase</keyword>
<dbReference type="InterPro" id="IPR001296">
    <property type="entry name" value="Glyco_trans_1"/>
</dbReference>
<dbReference type="CDD" id="cd03794">
    <property type="entry name" value="GT4_WbuB-like"/>
    <property type="match status" value="1"/>
</dbReference>
<dbReference type="GO" id="GO:0016757">
    <property type="term" value="F:glycosyltransferase activity"/>
    <property type="evidence" value="ECO:0007669"/>
    <property type="project" value="UniProtKB-KW"/>
</dbReference>
<keyword evidence="2" id="KW-0808">Transferase</keyword>